<feature type="domain" description="Reverse transcriptase" evidence="2">
    <location>
        <begin position="533"/>
        <end position="616"/>
    </location>
</feature>
<dbReference type="AlphaFoldDB" id="U6LGC0"/>
<feature type="region of interest" description="Disordered" evidence="1">
    <location>
        <begin position="1"/>
        <end position="50"/>
    </location>
</feature>
<keyword evidence="4" id="KW-1185">Reference proteome</keyword>
<dbReference type="PANTHER" id="PTHR24559">
    <property type="entry name" value="TRANSPOSON TY3-I GAG-POL POLYPROTEIN"/>
    <property type="match status" value="1"/>
</dbReference>
<dbReference type="Pfam" id="PF00078">
    <property type="entry name" value="RVT_1"/>
    <property type="match status" value="1"/>
</dbReference>
<reference evidence="3" key="1">
    <citation type="submission" date="2013-10" db="EMBL/GenBank/DDBJ databases">
        <title>Genomic analysis of the causative agents of coccidiosis in chickens.</title>
        <authorList>
            <person name="Reid A.J."/>
            <person name="Blake D."/>
            <person name="Billington K."/>
            <person name="Browne H."/>
            <person name="Dunn M."/>
            <person name="Hung S."/>
            <person name="Kawahara F."/>
            <person name="Miranda-Saavedra D."/>
            <person name="Mourier T."/>
            <person name="Nagra H."/>
            <person name="Otto T.D."/>
            <person name="Rawlings N."/>
            <person name="Sanchez A."/>
            <person name="Sanders M."/>
            <person name="Subramaniam C."/>
            <person name="Tay Y."/>
            <person name="Dear P."/>
            <person name="Doerig C."/>
            <person name="Gruber A."/>
            <person name="Parkinson J."/>
            <person name="Shirley M."/>
            <person name="Wan K.L."/>
            <person name="Berriman M."/>
            <person name="Tomley F."/>
            <person name="Pain A."/>
        </authorList>
    </citation>
    <scope>NUCLEOTIDE SEQUENCE [LARGE SCALE GENOMIC DNA]</scope>
    <source>
        <strain evidence="3">Houghton</strain>
    </source>
</reference>
<proteinExistence type="predicted"/>
<evidence type="ECO:0000259" key="2">
    <source>
        <dbReference type="Pfam" id="PF00078"/>
    </source>
</evidence>
<name>U6LGC0_9EIME</name>
<dbReference type="InterPro" id="IPR043128">
    <property type="entry name" value="Rev_trsase/Diguanyl_cyclase"/>
</dbReference>
<dbReference type="InterPro" id="IPR000477">
    <property type="entry name" value="RT_dom"/>
</dbReference>
<protein>
    <recommendedName>
        <fullName evidence="2">Reverse transcriptase domain-containing protein</fullName>
    </recommendedName>
</protein>
<evidence type="ECO:0000313" key="3">
    <source>
        <dbReference type="EMBL" id="CDJ47594.1"/>
    </source>
</evidence>
<dbReference type="EMBL" id="HG710782">
    <property type="protein sequence ID" value="CDJ47594.1"/>
    <property type="molecule type" value="Genomic_DNA"/>
</dbReference>
<gene>
    <name evidence="3" type="ORF">EBH_0073740</name>
</gene>
<evidence type="ECO:0000256" key="1">
    <source>
        <dbReference type="SAM" id="MobiDB-lite"/>
    </source>
</evidence>
<dbReference type="InterPro" id="IPR053134">
    <property type="entry name" value="RNA-dir_DNA_polymerase"/>
</dbReference>
<dbReference type="PANTHER" id="PTHR24559:SF444">
    <property type="entry name" value="REVERSE TRANSCRIPTASE DOMAIN-CONTAINING PROTEIN"/>
    <property type="match status" value="1"/>
</dbReference>
<dbReference type="InterPro" id="IPR043502">
    <property type="entry name" value="DNA/RNA_pol_sf"/>
</dbReference>
<sequence>MSAGRRTGPGGQSSSPRRAPARREGTYRATGGPKSFISHYKRRHGHEPVKRAGLDVKGYERVRQRKHTGGSVCLAATGPNAISVSPNWRRRLLPEGKPNTPKGDIGRTPRAAEGTDAPSQTGDERTGNYQGYLSLPEPAVGCSTVRRVPFCAWHSLAPARTAATSHRAGASQQEAPQRLEKEGAADLPWWHEGTAPGHTHEYYGTGKTAVLQLEIVGHEWEFLVGPIPYEIILGIDWLVNHKVAWYFQPDKLRTYVNGRWCDLPVLRKELRPPTDAPATTEQAKTPANRAYDALAQQVARMTAWEAAALLRPPPKGYKSRHRAGDRVKIKDVLREARKDTAALERALEGLHFVAVLPEAEPGRVVHVPLERQGPLLCVIVEHYQATTREPDAKSAAVAAPAVDDTEDSPWPTAKLTYTEFDNWSRGHEALSLLPQILTVLQQHRLLFPDSLPDGLPPKRPYDHRILLLPGKLPTKAPIYKMPPDQLSYHTKEIARLTAKGWIGRTNSPICAPTIMVECSLHMVDKYNDGSGEHKMRVVVNYQALNTLTIAPEFPMPTVHTILEMLGGAKYFSTLDLEAGFHQIRMAKEDRWKTAFRSVQGLFEYKVMPFGLKDAPAT</sequence>
<evidence type="ECO:0000313" key="4">
    <source>
        <dbReference type="Proteomes" id="UP000030750"/>
    </source>
</evidence>
<organism evidence="3 4">
    <name type="scientific">Eimeria brunetti</name>
    <dbReference type="NCBI Taxonomy" id="51314"/>
    <lineage>
        <taxon>Eukaryota</taxon>
        <taxon>Sar</taxon>
        <taxon>Alveolata</taxon>
        <taxon>Apicomplexa</taxon>
        <taxon>Conoidasida</taxon>
        <taxon>Coccidia</taxon>
        <taxon>Eucoccidiorida</taxon>
        <taxon>Eimeriorina</taxon>
        <taxon>Eimeriidae</taxon>
        <taxon>Eimeria</taxon>
    </lineage>
</organism>
<feature type="compositionally biased region" description="Polar residues" evidence="1">
    <location>
        <begin position="117"/>
        <end position="127"/>
    </location>
</feature>
<feature type="region of interest" description="Disordered" evidence="1">
    <location>
        <begin position="89"/>
        <end position="127"/>
    </location>
</feature>
<dbReference type="SUPFAM" id="SSF56672">
    <property type="entry name" value="DNA/RNA polymerases"/>
    <property type="match status" value="1"/>
</dbReference>
<accession>U6LGC0</accession>
<reference evidence="3" key="2">
    <citation type="submission" date="2013-10" db="EMBL/GenBank/DDBJ databases">
        <authorList>
            <person name="Aslett M."/>
        </authorList>
    </citation>
    <scope>NUCLEOTIDE SEQUENCE [LARGE SCALE GENOMIC DNA]</scope>
    <source>
        <strain evidence="3">Houghton</strain>
    </source>
</reference>
<dbReference type="OrthoDB" id="2431547at2759"/>
<dbReference type="Gene3D" id="3.10.10.10">
    <property type="entry name" value="HIV Type 1 Reverse Transcriptase, subunit A, domain 1"/>
    <property type="match status" value="1"/>
</dbReference>
<dbReference type="Gene3D" id="3.30.70.270">
    <property type="match status" value="1"/>
</dbReference>
<dbReference type="VEuPathDB" id="ToxoDB:EBH_0073740"/>
<dbReference type="CDD" id="cd01647">
    <property type="entry name" value="RT_LTR"/>
    <property type="match status" value="1"/>
</dbReference>
<dbReference type="Proteomes" id="UP000030750">
    <property type="component" value="Unassembled WGS sequence"/>
</dbReference>